<comment type="catalytic activity">
    <reaction evidence="1">
        <text>Hydrolysis of alpha-(2-&gt;3)-, alpha-(2-&gt;6)-, alpha-(2-&gt;8)- glycosidic linkages of terminal sialic acid residues in oligosaccharides, glycoproteins, glycolipids, colominic acid and synthetic substrates.</text>
        <dbReference type="EC" id="3.2.1.18"/>
    </reaction>
</comment>
<evidence type="ECO:0000256" key="2">
    <source>
        <dbReference type="ARBA" id="ARBA00009348"/>
    </source>
</evidence>
<comment type="caution">
    <text evidence="5">The sequence shown here is derived from an EMBL/GenBank/DDBJ whole genome shotgun (WGS) entry which is preliminary data.</text>
</comment>
<dbReference type="EMBL" id="JBHLUE010000011">
    <property type="protein sequence ID" value="MFC0565174.1"/>
    <property type="molecule type" value="Genomic_DNA"/>
</dbReference>
<organism evidence="5 6">
    <name type="scientific">Plantactinospora siamensis</name>
    <dbReference type="NCBI Taxonomy" id="555372"/>
    <lineage>
        <taxon>Bacteria</taxon>
        <taxon>Bacillati</taxon>
        <taxon>Actinomycetota</taxon>
        <taxon>Actinomycetes</taxon>
        <taxon>Micromonosporales</taxon>
        <taxon>Micromonosporaceae</taxon>
        <taxon>Plantactinospora</taxon>
    </lineage>
</organism>
<dbReference type="Gene3D" id="2.130.10.10">
    <property type="entry name" value="YVTN repeat-like/Quinoprotein amine dehydrogenase"/>
    <property type="match status" value="1"/>
</dbReference>
<gene>
    <name evidence="5" type="ORF">ACFFHU_13645</name>
</gene>
<evidence type="ECO:0000256" key="4">
    <source>
        <dbReference type="SAM" id="SignalP"/>
    </source>
</evidence>
<evidence type="ECO:0000256" key="1">
    <source>
        <dbReference type="ARBA" id="ARBA00000427"/>
    </source>
</evidence>
<feature type="chain" id="PRO_5045376453" description="exo-alpha-sialidase" evidence="4">
    <location>
        <begin position="29"/>
        <end position="489"/>
    </location>
</feature>
<dbReference type="Gene3D" id="2.120.10.10">
    <property type="match status" value="1"/>
</dbReference>
<accession>A0ABV6NXP3</accession>
<dbReference type="InterPro" id="IPR036278">
    <property type="entry name" value="Sialidase_sf"/>
</dbReference>
<evidence type="ECO:0000313" key="6">
    <source>
        <dbReference type="Proteomes" id="UP001589894"/>
    </source>
</evidence>
<feature type="signal peptide" evidence="4">
    <location>
        <begin position="1"/>
        <end position="28"/>
    </location>
</feature>
<dbReference type="GO" id="GO:0016798">
    <property type="term" value="F:hydrolase activity, acting on glycosyl bonds"/>
    <property type="evidence" value="ECO:0007669"/>
    <property type="project" value="UniProtKB-KW"/>
</dbReference>
<dbReference type="PANTHER" id="PTHR10628">
    <property type="entry name" value="SIALIDASE"/>
    <property type="match status" value="1"/>
</dbReference>
<dbReference type="Proteomes" id="UP001589894">
    <property type="component" value="Unassembled WGS sequence"/>
</dbReference>
<dbReference type="RefSeq" id="WP_377338763.1">
    <property type="nucleotide sequence ID" value="NZ_JBHLUE010000011.1"/>
</dbReference>
<keyword evidence="5" id="KW-0378">Hydrolase</keyword>
<keyword evidence="5" id="KW-0326">Glycosidase</keyword>
<dbReference type="SUPFAM" id="SSF50939">
    <property type="entry name" value="Sialidases"/>
    <property type="match status" value="1"/>
</dbReference>
<dbReference type="CDD" id="cd15482">
    <property type="entry name" value="Sialidase_non-viral"/>
    <property type="match status" value="1"/>
</dbReference>
<evidence type="ECO:0000256" key="3">
    <source>
        <dbReference type="ARBA" id="ARBA00012733"/>
    </source>
</evidence>
<reference evidence="5 6" key="1">
    <citation type="submission" date="2024-09" db="EMBL/GenBank/DDBJ databases">
        <authorList>
            <person name="Sun Q."/>
            <person name="Mori K."/>
        </authorList>
    </citation>
    <scope>NUCLEOTIDE SEQUENCE [LARGE SCALE GENOMIC DNA]</scope>
    <source>
        <strain evidence="5 6">TBRC 2205</strain>
    </source>
</reference>
<dbReference type="InterPro" id="IPR026856">
    <property type="entry name" value="Sialidase_fam"/>
</dbReference>
<name>A0ABV6NXP3_9ACTN</name>
<keyword evidence="4" id="KW-0732">Signal</keyword>
<dbReference type="EC" id="3.2.1.18" evidence="3"/>
<sequence length="489" mass="51322">MLWKRSIPAVLAAATVVIPVAAPGPASAHIRSDTVTLSGPSPLAGCTAGPPTETVDVGTELEPWLAVDPRHPRRMIAAWQQDRRNFGNANGIGLASTTDGGATWHNSVAPGFTKCSGGDQDRTGSPWVSVGAGGVAYLSAGSFSRPGTSQVLVARSTDLGGSWTGPVPVITDDVASYWNDKPSVTADPVDPRYVYVTWNRGQIPIAHHEIMLARSTDGGRSYEAPRAIYRPTPDGAGTFGSQIVRLPDGTLLDLFVEKAFPLGGPPVAVQSKVRVMRSSDHGLTWSEPITVTEQQINQPVLPDTGAVVPSPGINPDIAVDRRTGRVYVVWGQQGLSAANSDVALASSADGGRTWTAPVRVNRTPATANPRAGQAFLPQVEVTGDGTVGVTYYDFRADSPGPGTATDVWLATCRGARCATGGDDWREGHLFGSFDIETALPWSGGPYIGSYVSLGHTWHSFVAAFTATTGTPGNRQDIFLVKAPAGPGLR</sequence>
<dbReference type="PANTHER" id="PTHR10628:SF30">
    <property type="entry name" value="EXO-ALPHA-SIALIDASE"/>
    <property type="match status" value="1"/>
</dbReference>
<dbReference type="InterPro" id="IPR015943">
    <property type="entry name" value="WD40/YVTN_repeat-like_dom_sf"/>
</dbReference>
<proteinExistence type="inferred from homology"/>
<comment type="similarity">
    <text evidence="2">Belongs to the glycosyl hydrolase 33 family.</text>
</comment>
<protein>
    <recommendedName>
        <fullName evidence="3">exo-alpha-sialidase</fullName>
        <ecNumber evidence="3">3.2.1.18</ecNumber>
    </recommendedName>
</protein>
<keyword evidence="6" id="KW-1185">Reference proteome</keyword>
<evidence type="ECO:0000313" key="5">
    <source>
        <dbReference type="EMBL" id="MFC0565174.1"/>
    </source>
</evidence>